<organism evidence="2">
    <name type="scientific">Arundo donax</name>
    <name type="common">Giant reed</name>
    <name type="synonym">Donax arundinaceus</name>
    <dbReference type="NCBI Taxonomy" id="35708"/>
    <lineage>
        <taxon>Eukaryota</taxon>
        <taxon>Viridiplantae</taxon>
        <taxon>Streptophyta</taxon>
        <taxon>Embryophyta</taxon>
        <taxon>Tracheophyta</taxon>
        <taxon>Spermatophyta</taxon>
        <taxon>Magnoliopsida</taxon>
        <taxon>Liliopsida</taxon>
        <taxon>Poales</taxon>
        <taxon>Poaceae</taxon>
        <taxon>PACMAD clade</taxon>
        <taxon>Arundinoideae</taxon>
        <taxon>Arundineae</taxon>
        <taxon>Arundo</taxon>
    </lineage>
</organism>
<name>A0A0A9DYD9_ARUDO</name>
<accession>A0A0A9DYD9</accession>
<feature type="region of interest" description="Disordered" evidence="1">
    <location>
        <begin position="1"/>
        <end position="51"/>
    </location>
</feature>
<reference evidence="2" key="2">
    <citation type="journal article" date="2015" name="Data Brief">
        <title>Shoot transcriptome of the giant reed, Arundo donax.</title>
        <authorList>
            <person name="Barrero R.A."/>
            <person name="Guerrero F.D."/>
            <person name="Moolhuijzen P."/>
            <person name="Goolsby J.A."/>
            <person name="Tidwell J."/>
            <person name="Bellgard S.E."/>
            <person name="Bellgard M.I."/>
        </authorList>
    </citation>
    <scope>NUCLEOTIDE SEQUENCE</scope>
    <source>
        <tissue evidence="2">Shoot tissue taken approximately 20 cm above the soil surface</tissue>
    </source>
</reference>
<sequence length="86" mass="8363">MPPAASAFGAATATARSRPSSAPSRDASTTSAGPPTASASSSPGMARASPSFAHSCGTLVAQLVSLMGTQRGFSAVTLSQPGHFAL</sequence>
<evidence type="ECO:0000256" key="1">
    <source>
        <dbReference type="SAM" id="MobiDB-lite"/>
    </source>
</evidence>
<reference evidence="2" key="1">
    <citation type="submission" date="2014-09" db="EMBL/GenBank/DDBJ databases">
        <authorList>
            <person name="Magalhaes I.L.F."/>
            <person name="Oliveira U."/>
            <person name="Santos F.R."/>
            <person name="Vidigal T.H.D.A."/>
            <person name="Brescovit A.D."/>
            <person name="Santos A.J."/>
        </authorList>
    </citation>
    <scope>NUCLEOTIDE SEQUENCE</scope>
    <source>
        <tissue evidence="2">Shoot tissue taken approximately 20 cm above the soil surface</tissue>
    </source>
</reference>
<dbReference type="AlphaFoldDB" id="A0A0A9DYD9"/>
<dbReference type="EMBL" id="GBRH01207225">
    <property type="protein sequence ID" value="JAD90670.1"/>
    <property type="molecule type" value="Transcribed_RNA"/>
</dbReference>
<proteinExistence type="predicted"/>
<evidence type="ECO:0000313" key="2">
    <source>
        <dbReference type="EMBL" id="JAD90670.1"/>
    </source>
</evidence>
<feature type="compositionally biased region" description="Low complexity" evidence="1">
    <location>
        <begin position="1"/>
        <end position="44"/>
    </location>
</feature>
<protein>
    <submittedName>
        <fullName evidence="2">Uncharacterized protein</fullName>
    </submittedName>
</protein>